<dbReference type="Gene3D" id="3.40.50.1010">
    <property type="entry name" value="5'-nuclease"/>
    <property type="match status" value="1"/>
</dbReference>
<comment type="caution">
    <text evidence="8">The sequence shown here is derived from an EMBL/GenBank/DDBJ whole genome shotgun (WGS) entry which is preliminary data.</text>
</comment>
<dbReference type="SUPFAM" id="SSF88723">
    <property type="entry name" value="PIN domain-like"/>
    <property type="match status" value="1"/>
</dbReference>
<dbReference type="GO" id="GO:0006400">
    <property type="term" value="P:tRNA modification"/>
    <property type="evidence" value="ECO:0007669"/>
    <property type="project" value="UniProtKB-ARBA"/>
</dbReference>
<dbReference type="GO" id="GO:0000408">
    <property type="term" value="C:EKC/KEOPS complex"/>
    <property type="evidence" value="ECO:0007669"/>
    <property type="project" value="TreeGrafter"/>
</dbReference>
<name>A0A504Z4R3_FASGI</name>
<feature type="domain" description="Gcp-like" evidence="7">
    <location>
        <begin position="31"/>
        <end position="78"/>
    </location>
</feature>
<dbReference type="PROSITE" id="PS01016">
    <property type="entry name" value="GLYCOPROTEASE"/>
    <property type="match status" value="1"/>
</dbReference>
<keyword evidence="2 8" id="KW-0808">Transferase</keyword>
<evidence type="ECO:0000313" key="8">
    <source>
        <dbReference type="EMBL" id="TPP65587.1"/>
    </source>
</evidence>
<keyword evidence="5" id="KW-0012">Acyltransferase</keyword>
<comment type="catalytic activity">
    <reaction evidence="6">
        <text>L-threonylcarbamoyladenylate + adenosine(37) in tRNA = N(6)-L-threonylcarbamoyladenosine(37) in tRNA + AMP + H(+)</text>
        <dbReference type="Rhea" id="RHEA:37059"/>
        <dbReference type="Rhea" id="RHEA-COMP:10162"/>
        <dbReference type="Rhea" id="RHEA-COMP:10163"/>
        <dbReference type="ChEBI" id="CHEBI:15378"/>
        <dbReference type="ChEBI" id="CHEBI:73682"/>
        <dbReference type="ChEBI" id="CHEBI:74411"/>
        <dbReference type="ChEBI" id="CHEBI:74418"/>
        <dbReference type="ChEBI" id="CHEBI:456215"/>
        <dbReference type="EC" id="2.3.1.234"/>
    </reaction>
</comment>
<evidence type="ECO:0000256" key="1">
    <source>
        <dbReference type="ARBA" id="ARBA00012156"/>
    </source>
</evidence>
<dbReference type="InterPro" id="IPR017861">
    <property type="entry name" value="KAE1/TsaD"/>
</dbReference>
<evidence type="ECO:0000256" key="5">
    <source>
        <dbReference type="ARBA" id="ARBA00023315"/>
    </source>
</evidence>
<evidence type="ECO:0000256" key="2">
    <source>
        <dbReference type="ARBA" id="ARBA00022679"/>
    </source>
</evidence>
<dbReference type="Pfam" id="PF00814">
    <property type="entry name" value="TsaD"/>
    <property type="match status" value="2"/>
</dbReference>
<sequence length="953" mass="106653">MTIVLGMEGSANKLGMGVVRDGHVLSNPRLTYITPPGEGFQPTETARHHQTHIVALVRRALKEANVKPEQLDAIAYTKNVYITYPLMSFYWWLLSPPSFLLKGPGMGAPLLVVAVVARTLSQLWNKPLIGVNHCIAHIEMGRLVTGAKRPIVLYVSGGNTQVIAHSAGRYRIFGETIDIALGNCLDRFVKFELHNTYLVFDAENFINHCYRNSGLARHYGGEYMDFTVCVQIFLEQLRQCQITPIFVFDGCHGKQGLKLDTLLRRNRERIASLLGFLDRSRHIPDADNLSAVPDILPKLTNSVFVDVLRQNNALYVSCEREADVHVAELACLLRCPLVTNDSDFYIFRPSAASHPIPPSSDVSFCSYQLIPLASLGQPCRLGDPGCGHCSSSSSCYVLPCTMFNPQASPLGRVYPPLLPLLATMIGNDFISSVRVPPMVNQMIQDPSRCTRFPSYNGRRIDALVQWLSSFGEDINGPIRTILTLYSEAERELIAHQIRQAVLDYTLRPWATGRKLAELLHLPTGQLIDSMVPTRIAVSGSHSEKNTVSVNFDEDLKCVQSDYCDPKLEIRRLVDFVARSLPTMQLDLTGFELSPSCAEDSLSHGWPCALIRKLHFLDLPTGIMDTLYVQNGSVQRILFEDLSGQSASIYQVLDPLRQMFYNLLVGLETSCHGSNKLCGIRDGCAMEHRRKADCMQPFSFSLSAMRVPPSQRSLSIRNQSIDFLWARLNLIQLNKFDPLPRELQLISAVLVLWFRHSNLAHYEQVTCECSSIPLAFVVCALTSHSFLSQLLHVRSPSLGHAVAELCESFANLASRFKTSSVSGRFVIQLVHQLNELQLLVLEIKALIGLIEGLMENDRTFTTPNPKSFQTTSSSGCLDLIGWPSWILFPSGRLIYWLATCLQGMHPKSRYDQAVNVWLPRVHMACPPKGDWCNVEVLKQRMNQIFHSVSRCIQG</sequence>
<dbReference type="OrthoDB" id="10254073at2759"/>
<gene>
    <name evidence="8" type="ORF">FGIG_03957</name>
</gene>
<organism evidence="8 9">
    <name type="scientific">Fasciola gigantica</name>
    <name type="common">Giant liver fluke</name>
    <dbReference type="NCBI Taxonomy" id="46835"/>
    <lineage>
        <taxon>Eukaryota</taxon>
        <taxon>Metazoa</taxon>
        <taxon>Spiralia</taxon>
        <taxon>Lophotrochozoa</taxon>
        <taxon>Platyhelminthes</taxon>
        <taxon>Trematoda</taxon>
        <taxon>Digenea</taxon>
        <taxon>Plagiorchiida</taxon>
        <taxon>Echinostomata</taxon>
        <taxon>Echinostomatoidea</taxon>
        <taxon>Fasciolidae</taxon>
        <taxon>Fasciola</taxon>
    </lineage>
</organism>
<keyword evidence="3" id="KW-0819">tRNA processing</keyword>
<keyword evidence="9" id="KW-1185">Reference proteome</keyword>
<dbReference type="PRINTS" id="PR00789">
    <property type="entry name" value="OSIALOPTASE"/>
</dbReference>
<dbReference type="EMBL" id="SUNJ01002961">
    <property type="protein sequence ID" value="TPP65587.1"/>
    <property type="molecule type" value="Genomic_DNA"/>
</dbReference>
<dbReference type="PANTHER" id="PTHR11735">
    <property type="entry name" value="TRNA N6-ADENOSINE THREONYLCARBAMOYLTRANSFERASE"/>
    <property type="match status" value="1"/>
</dbReference>
<evidence type="ECO:0000256" key="4">
    <source>
        <dbReference type="ARBA" id="ARBA00022723"/>
    </source>
</evidence>
<dbReference type="SUPFAM" id="SSF53067">
    <property type="entry name" value="Actin-like ATPase domain"/>
    <property type="match status" value="2"/>
</dbReference>
<dbReference type="GO" id="GO:0046872">
    <property type="term" value="F:metal ion binding"/>
    <property type="evidence" value="ECO:0007669"/>
    <property type="project" value="UniProtKB-KW"/>
</dbReference>
<dbReference type="InterPro" id="IPR017860">
    <property type="entry name" value="Peptidase_M22_CS"/>
</dbReference>
<dbReference type="EC" id="2.3.1.234" evidence="1"/>
<dbReference type="InterPro" id="IPR043129">
    <property type="entry name" value="ATPase_NBD"/>
</dbReference>
<feature type="domain" description="Gcp-like" evidence="7">
    <location>
        <begin position="102"/>
        <end position="192"/>
    </location>
</feature>
<dbReference type="GO" id="GO:0061711">
    <property type="term" value="F:tRNA N(6)-L-threonylcarbamoyladenine synthase activity"/>
    <property type="evidence" value="ECO:0007669"/>
    <property type="project" value="UniProtKB-EC"/>
</dbReference>
<evidence type="ECO:0000259" key="7">
    <source>
        <dbReference type="Pfam" id="PF00814"/>
    </source>
</evidence>
<dbReference type="InterPro" id="IPR029060">
    <property type="entry name" value="PIN-like_dom_sf"/>
</dbReference>
<evidence type="ECO:0000256" key="3">
    <source>
        <dbReference type="ARBA" id="ARBA00022694"/>
    </source>
</evidence>
<evidence type="ECO:0000256" key="6">
    <source>
        <dbReference type="ARBA" id="ARBA00048117"/>
    </source>
</evidence>
<dbReference type="InterPro" id="IPR000905">
    <property type="entry name" value="Gcp-like_dom"/>
</dbReference>
<dbReference type="GO" id="GO:0005737">
    <property type="term" value="C:cytoplasm"/>
    <property type="evidence" value="ECO:0007669"/>
    <property type="project" value="TreeGrafter"/>
</dbReference>
<dbReference type="Proteomes" id="UP000316759">
    <property type="component" value="Unassembled WGS sequence"/>
</dbReference>
<dbReference type="PANTHER" id="PTHR11735:SF14">
    <property type="entry name" value="TRNA N6-ADENOSINE THREONYLCARBAMOYLTRANSFERASE"/>
    <property type="match status" value="1"/>
</dbReference>
<proteinExistence type="predicted"/>
<evidence type="ECO:0000313" key="9">
    <source>
        <dbReference type="Proteomes" id="UP000316759"/>
    </source>
</evidence>
<protein>
    <recommendedName>
        <fullName evidence="1">N(6)-L-threonylcarbamoyladenine synthase</fullName>
        <ecNumber evidence="1">2.3.1.234</ecNumber>
    </recommendedName>
</protein>
<keyword evidence="4" id="KW-0479">Metal-binding</keyword>
<dbReference type="AlphaFoldDB" id="A0A504Z4R3"/>
<dbReference type="STRING" id="46835.A0A504Z4R3"/>
<reference evidence="8 9" key="1">
    <citation type="submission" date="2019-04" db="EMBL/GenBank/DDBJ databases">
        <title>Annotation for the trematode Fasciola gigantica.</title>
        <authorList>
            <person name="Choi Y.-J."/>
        </authorList>
    </citation>
    <scope>NUCLEOTIDE SEQUENCE [LARGE SCALE GENOMIC DNA]</scope>
    <source>
        <strain evidence="8">Uganda_cow_1</strain>
    </source>
</reference>
<dbReference type="GO" id="GO:0070525">
    <property type="term" value="P:tRNA threonylcarbamoyladenosine metabolic process"/>
    <property type="evidence" value="ECO:0007669"/>
    <property type="project" value="UniProtKB-ARBA"/>
</dbReference>
<accession>A0A504Z4R3</accession>
<dbReference type="Gene3D" id="3.30.420.40">
    <property type="match status" value="3"/>
</dbReference>